<comment type="similarity">
    <text evidence="1">Belongs to the PPP phosphatase family.</text>
</comment>
<dbReference type="SUPFAM" id="SSF56300">
    <property type="entry name" value="Metallo-dependent phosphatases"/>
    <property type="match status" value="1"/>
</dbReference>
<feature type="domain" description="Serine/threonine specific protein phosphatases" evidence="2">
    <location>
        <begin position="257"/>
        <end position="262"/>
    </location>
</feature>
<dbReference type="InterPro" id="IPR029052">
    <property type="entry name" value="Metallo-depent_PP-like"/>
</dbReference>
<protein>
    <recommendedName>
        <fullName evidence="1">Serine/threonine-protein phosphatase</fullName>
        <ecNumber evidence="1">3.1.3.16</ecNumber>
    </recommendedName>
</protein>
<dbReference type="CDD" id="cd00144">
    <property type="entry name" value="MPP_PPP_family"/>
    <property type="match status" value="1"/>
</dbReference>
<dbReference type="PANTHER" id="PTHR11668:SF496">
    <property type="entry name" value="SERINE_THREONINE-PROTEIN PHOSPHATASE"/>
    <property type="match status" value="1"/>
</dbReference>
<accession>A0A0A9YNC3</accession>
<dbReference type="InterPro" id="IPR050341">
    <property type="entry name" value="PP1_catalytic_subunit"/>
</dbReference>
<evidence type="ECO:0000259" key="2">
    <source>
        <dbReference type="PROSITE" id="PS00125"/>
    </source>
</evidence>
<sequence>MLNDKKGLTSSFKDGFVSLLEFVKLVGTLKLRGTSSLMIASQTVRGRIDELKNISKLSIIQEATEEKRKSLTPSYSLAGHVVDLTSEGEINPFDIRKIQTAIKLHSNHGSLPDCLIPTTSSVETFEGQTAAMYVLGVLKYFSEDYSNLTVAQTNWWQNRFGEYQSQLIQTFQRVQKIFEEEPRLLKIESPVYIIGDIHGNYQTIMAFQKWFWSAGLECSPGSVLFLGDYVDRGLNGVEVIGYLMAQKLKNPRKIFLLRGNHEIRKVQKEFTFYAECLAKFERGGLDFWNAVNDVFDRLPLAALIDNQIFCCHGGIPMPSSCESLAAIDLISCPLPDPGESKLAWSLLWNDPQKVGYNYNLGKKVVEGGFSKNTRRKTGHTFDSSALQCFIDKHNLSYVVRAHEVQEEGFQVDLNNNLITVFSSSCYRGNNKAGCILVQQNKLRIFTMIPPS</sequence>
<dbReference type="Pfam" id="PF00149">
    <property type="entry name" value="Metallophos"/>
    <property type="match status" value="1"/>
</dbReference>
<dbReference type="PANTHER" id="PTHR11668">
    <property type="entry name" value="SERINE/THREONINE PROTEIN PHOSPHATASE"/>
    <property type="match status" value="1"/>
</dbReference>
<dbReference type="Gene3D" id="3.60.21.10">
    <property type="match status" value="1"/>
</dbReference>
<dbReference type="EMBL" id="GBRD01013679">
    <property type="protein sequence ID" value="JAG52147.1"/>
    <property type="molecule type" value="Transcribed_RNA"/>
</dbReference>
<dbReference type="InterPro" id="IPR006186">
    <property type="entry name" value="Ser/Thr-sp_prot-phosphatase"/>
</dbReference>
<gene>
    <name evidence="3" type="primary">TOPP1</name>
    <name evidence="3" type="ORF">CM83_6560</name>
</gene>
<organism evidence="3">
    <name type="scientific">Lygus hesperus</name>
    <name type="common">Western plant bug</name>
    <dbReference type="NCBI Taxonomy" id="30085"/>
    <lineage>
        <taxon>Eukaryota</taxon>
        <taxon>Metazoa</taxon>
        <taxon>Ecdysozoa</taxon>
        <taxon>Arthropoda</taxon>
        <taxon>Hexapoda</taxon>
        <taxon>Insecta</taxon>
        <taxon>Pterygota</taxon>
        <taxon>Neoptera</taxon>
        <taxon>Paraneoptera</taxon>
        <taxon>Hemiptera</taxon>
        <taxon>Heteroptera</taxon>
        <taxon>Panheteroptera</taxon>
        <taxon>Cimicomorpha</taxon>
        <taxon>Miridae</taxon>
        <taxon>Mirini</taxon>
        <taxon>Lygus</taxon>
    </lineage>
</organism>
<reference evidence="3" key="1">
    <citation type="journal article" date="2014" name="PLoS ONE">
        <title>Transcriptome-Based Identification of ABC Transporters in the Western Tarnished Plant Bug Lygus hesperus.</title>
        <authorList>
            <person name="Hull J.J."/>
            <person name="Chaney K."/>
            <person name="Geib S.M."/>
            <person name="Fabrick J.A."/>
            <person name="Brent C.S."/>
            <person name="Walsh D."/>
            <person name="Lavine L.C."/>
        </authorList>
    </citation>
    <scope>NUCLEOTIDE SEQUENCE</scope>
</reference>
<evidence type="ECO:0000313" key="4">
    <source>
        <dbReference type="EMBL" id="JAG52147.1"/>
    </source>
</evidence>
<dbReference type="GO" id="GO:0005634">
    <property type="term" value="C:nucleus"/>
    <property type="evidence" value="ECO:0007669"/>
    <property type="project" value="TreeGrafter"/>
</dbReference>
<reference evidence="3" key="2">
    <citation type="submission" date="2014-07" db="EMBL/GenBank/DDBJ databases">
        <authorList>
            <person name="Hull J."/>
        </authorList>
    </citation>
    <scope>NUCLEOTIDE SEQUENCE</scope>
</reference>
<comment type="catalytic activity">
    <reaction evidence="1">
        <text>O-phospho-L-threonyl-[protein] + H2O = L-threonyl-[protein] + phosphate</text>
        <dbReference type="Rhea" id="RHEA:47004"/>
        <dbReference type="Rhea" id="RHEA-COMP:11060"/>
        <dbReference type="Rhea" id="RHEA-COMP:11605"/>
        <dbReference type="ChEBI" id="CHEBI:15377"/>
        <dbReference type="ChEBI" id="CHEBI:30013"/>
        <dbReference type="ChEBI" id="CHEBI:43474"/>
        <dbReference type="ChEBI" id="CHEBI:61977"/>
        <dbReference type="EC" id="3.1.3.16"/>
    </reaction>
</comment>
<dbReference type="SMART" id="SM00156">
    <property type="entry name" value="PP2Ac"/>
    <property type="match status" value="1"/>
</dbReference>
<dbReference type="GO" id="GO:0004722">
    <property type="term" value="F:protein serine/threonine phosphatase activity"/>
    <property type="evidence" value="ECO:0007669"/>
    <property type="project" value="UniProtKB-EC"/>
</dbReference>
<keyword evidence="1" id="KW-0378">Hydrolase</keyword>
<dbReference type="GO" id="GO:0005737">
    <property type="term" value="C:cytoplasm"/>
    <property type="evidence" value="ECO:0007669"/>
    <property type="project" value="TreeGrafter"/>
</dbReference>
<evidence type="ECO:0000313" key="3">
    <source>
        <dbReference type="EMBL" id="JAG31035.1"/>
    </source>
</evidence>
<dbReference type="EMBL" id="GBHO01012569">
    <property type="protein sequence ID" value="JAG31035.1"/>
    <property type="molecule type" value="Transcribed_RNA"/>
</dbReference>
<reference evidence="4" key="3">
    <citation type="submission" date="2014-09" db="EMBL/GenBank/DDBJ databases">
        <authorList>
            <person name="Magalhaes I.L.F."/>
            <person name="Oliveira U."/>
            <person name="Santos F.R."/>
            <person name="Vidigal T.H.D.A."/>
            <person name="Brescovit A.D."/>
            <person name="Santos A.J."/>
        </authorList>
    </citation>
    <scope>NUCLEOTIDE SEQUENCE</scope>
</reference>
<proteinExistence type="inferred from homology"/>
<dbReference type="PROSITE" id="PS00125">
    <property type="entry name" value="SER_THR_PHOSPHATASE"/>
    <property type="match status" value="1"/>
</dbReference>
<dbReference type="AlphaFoldDB" id="A0A0A9YNC3"/>
<name>A0A0A9YNC3_LYGHE</name>
<dbReference type="PRINTS" id="PR00114">
    <property type="entry name" value="STPHPHTASE"/>
</dbReference>
<evidence type="ECO:0000256" key="1">
    <source>
        <dbReference type="RuleBase" id="RU004273"/>
    </source>
</evidence>
<dbReference type="InterPro" id="IPR004843">
    <property type="entry name" value="Calcineurin-like_PHP"/>
</dbReference>
<dbReference type="EC" id="3.1.3.16" evidence="1"/>